<sequence>MNTEQILSENGTIHKIAMDIDRVINALEYAESDQDVAYKPAALIKICIHQLKENLSVINRELGCNWPENKS</sequence>
<dbReference type="RefSeq" id="WP_191233141.1">
    <property type="nucleotide sequence ID" value="NZ_CP099222.1"/>
</dbReference>
<dbReference type="Proteomes" id="UP000885148">
    <property type="component" value="Unassembled WGS sequence"/>
</dbReference>
<organism evidence="1 2">
    <name type="scientific">Citrobacter freundii</name>
    <dbReference type="NCBI Taxonomy" id="546"/>
    <lineage>
        <taxon>Bacteria</taxon>
        <taxon>Pseudomonadati</taxon>
        <taxon>Pseudomonadota</taxon>
        <taxon>Gammaproteobacteria</taxon>
        <taxon>Enterobacterales</taxon>
        <taxon>Enterobacteriaceae</taxon>
        <taxon>Citrobacter</taxon>
        <taxon>Citrobacter freundii complex</taxon>
    </lineage>
</organism>
<evidence type="ECO:0000313" key="2">
    <source>
        <dbReference type="Proteomes" id="UP000885148"/>
    </source>
</evidence>
<gene>
    <name evidence="1" type="ORF">KV121_002079</name>
</gene>
<name>A0A9P4DH49_CITFR</name>
<dbReference type="AlphaFoldDB" id="A0A9P4DH49"/>
<proteinExistence type="predicted"/>
<reference evidence="1" key="2">
    <citation type="submission" date="2021-07" db="EMBL/GenBank/DDBJ databases">
        <authorList>
            <consortium name="NCBI Pathogen Detection Project"/>
        </authorList>
    </citation>
    <scope>NUCLEOTIDE SEQUENCE</scope>
    <source>
        <strain evidence="1">91871</strain>
    </source>
</reference>
<evidence type="ECO:0000313" key="1">
    <source>
        <dbReference type="EMBL" id="HBH7042020.1"/>
    </source>
</evidence>
<accession>A0A9P4DH49</accession>
<comment type="caution">
    <text evidence="1">The sequence shown here is derived from an EMBL/GenBank/DDBJ whole genome shotgun (WGS) entry which is preliminary data.</text>
</comment>
<dbReference type="EMBL" id="DAESCB010000005">
    <property type="protein sequence ID" value="HBH7042020.1"/>
    <property type="molecule type" value="Genomic_DNA"/>
</dbReference>
<reference evidence="1" key="1">
    <citation type="journal article" date="2018" name="Genome Biol.">
        <title>SKESA: strategic k-mer extension for scrupulous assemblies.</title>
        <authorList>
            <person name="Souvorov A."/>
            <person name="Agarwala R."/>
            <person name="Lipman D.J."/>
        </authorList>
    </citation>
    <scope>NUCLEOTIDE SEQUENCE</scope>
    <source>
        <strain evidence="1">91871</strain>
    </source>
</reference>
<protein>
    <submittedName>
        <fullName evidence="1">Uncharacterized protein</fullName>
    </submittedName>
</protein>